<dbReference type="RefSeq" id="XP_056695501.1">
    <property type="nucleotide sequence ID" value="XM_056839523.1"/>
</dbReference>
<feature type="compositionally biased region" description="Basic and acidic residues" evidence="1">
    <location>
        <begin position="68"/>
        <end position="80"/>
    </location>
</feature>
<proteinExistence type="predicted"/>
<evidence type="ECO:0000313" key="3">
    <source>
        <dbReference type="RefSeq" id="XP_056695501.1"/>
    </source>
</evidence>
<reference evidence="2" key="1">
    <citation type="journal article" date="2021" name="Nat. Commun.">
        <title>Genomic analyses provide insights into spinach domestication and the genetic basis of agronomic traits.</title>
        <authorList>
            <person name="Cai X."/>
            <person name="Sun X."/>
            <person name="Xu C."/>
            <person name="Sun H."/>
            <person name="Wang X."/>
            <person name="Ge C."/>
            <person name="Zhang Z."/>
            <person name="Wang Q."/>
            <person name="Fei Z."/>
            <person name="Jiao C."/>
            <person name="Wang Q."/>
        </authorList>
    </citation>
    <scope>NUCLEOTIDE SEQUENCE [LARGE SCALE GENOMIC DNA]</scope>
    <source>
        <strain evidence="2">cv. Varoflay</strain>
    </source>
</reference>
<dbReference type="GeneID" id="130469971"/>
<accession>A0ABM3RIQ6</accession>
<feature type="region of interest" description="Disordered" evidence="1">
    <location>
        <begin position="46"/>
        <end position="96"/>
    </location>
</feature>
<sequence>MIETQLGQLDSTIKKHQVHTSLPPQGQAPPKQMYAVVTRSGKTFVDNARVSEASSSRGEVSKGVESNDNDKVEEEPHVDDVSDGSKPTKATLLPLTTPKLPYPQKFSGKKLDIQFSKFLDVISKLHVSLSLTEALKQMPHYSRFMRDVLSGKRDCEPKENVHLTESCSALIQSPFPPKLKDPGSFSIACSI</sequence>
<dbReference type="Proteomes" id="UP000813463">
    <property type="component" value="Chromosome 3"/>
</dbReference>
<evidence type="ECO:0008006" key="4">
    <source>
        <dbReference type="Google" id="ProtNLM"/>
    </source>
</evidence>
<feature type="region of interest" description="Disordered" evidence="1">
    <location>
        <begin position="1"/>
        <end position="33"/>
    </location>
</feature>
<evidence type="ECO:0000256" key="1">
    <source>
        <dbReference type="SAM" id="MobiDB-lite"/>
    </source>
</evidence>
<reference evidence="3" key="2">
    <citation type="submission" date="2025-08" db="UniProtKB">
        <authorList>
            <consortium name="RefSeq"/>
        </authorList>
    </citation>
    <scope>IDENTIFICATION</scope>
    <source>
        <tissue evidence="3">Leaf</tissue>
    </source>
</reference>
<dbReference type="PANTHER" id="PTHR33067">
    <property type="entry name" value="RNA-DIRECTED DNA POLYMERASE-RELATED"/>
    <property type="match status" value="1"/>
</dbReference>
<feature type="compositionally biased region" description="Polar residues" evidence="1">
    <location>
        <begin position="1"/>
        <end position="11"/>
    </location>
</feature>
<evidence type="ECO:0000313" key="2">
    <source>
        <dbReference type="Proteomes" id="UP000813463"/>
    </source>
</evidence>
<name>A0ABM3RIQ6_SPIOL</name>
<dbReference type="PANTHER" id="PTHR33067:SF31">
    <property type="entry name" value="RNA-DIRECTED DNA POLYMERASE"/>
    <property type="match status" value="1"/>
</dbReference>
<protein>
    <recommendedName>
        <fullName evidence="4">CDT1 Geminin-binding domain-containing protein</fullName>
    </recommendedName>
</protein>
<organism evidence="2 3">
    <name type="scientific">Spinacia oleracea</name>
    <name type="common">Spinach</name>
    <dbReference type="NCBI Taxonomy" id="3562"/>
    <lineage>
        <taxon>Eukaryota</taxon>
        <taxon>Viridiplantae</taxon>
        <taxon>Streptophyta</taxon>
        <taxon>Embryophyta</taxon>
        <taxon>Tracheophyta</taxon>
        <taxon>Spermatophyta</taxon>
        <taxon>Magnoliopsida</taxon>
        <taxon>eudicotyledons</taxon>
        <taxon>Gunneridae</taxon>
        <taxon>Pentapetalae</taxon>
        <taxon>Caryophyllales</taxon>
        <taxon>Chenopodiaceae</taxon>
        <taxon>Chenopodioideae</taxon>
        <taxon>Anserineae</taxon>
        <taxon>Spinacia</taxon>
    </lineage>
</organism>
<gene>
    <name evidence="3" type="primary">LOC130469971</name>
</gene>
<keyword evidence="2" id="KW-1185">Reference proteome</keyword>
<feature type="compositionally biased region" description="Low complexity" evidence="1">
    <location>
        <begin position="87"/>
        <end position="96"/>
    </location>
</feature>